<dbReference type="InterPro" id="IPR029058">
    <property type="entry name" value="AB_hydrolase_fold"/>
</dbReference>
<dbReference type="PANTHER" id="PTHR43798">
    <property type="entry name" value="MONOACYLGLYCEROL LIPASE"/>
    <property type="match status" value="1"/>
</dbReference>
<dbReference type="Proteomes" id="UP000094936">
    <property type="component" value="Unassembled WGS sequence"/>
</dbReference>
<name>A0A1C3ERI9_9GAMM</name>
<dbReference type="Gene3D" id="3.40.50.1820">
    <property type="entry name" value="alpha/beta hydrolase"/>
    <property type="match status" value="1"/>
</dbReference>
<evidence type="ECO:0000313" key="2">
    <source>
        <dbReference type="EMBL" id="ODA35855.1"/>
    </source>
</evidence>
<accession>A0A1C3ERI9</accession>
<dbReference type="Pfam" id="PF00561">
    <property type="entry name" value="Abhydrolase_1"/>
    <property type="match status" value="1"/>
</dbReference>
<proteinExistence type="predicted"/>
<keyword evidence="2" id="KW-0378">Hydrolase</keyword>
<dbReference type="EMBL" id="LYBM01000002">
    <property type="protein sequence ID" value="ODA35855.1"/>
    <property type="molecule type" value="Genomic_DNA"/>
</dbReference>
<dbReference type="InterPro" id="IPR000073">
    <property type="entry name" value="AB_hydrolase_1"/>
</dbReference>
<dbReference type="GO" id="GO:0016020">
    <property type="term" value="C:membrane"/>
    <property type="evidence" value="ECO:0007669"/>
    <property type="project" value="TreeGrafter"/>
</dbReference>
<organism evidence="2 3">
    <name type="scientific">Veronia pacifica</name>
    <dbReference type="NCBI Taxonomy" id="1080227"/>
    <lineage>
        <taxon>Bacteria</taxon>
        <taxon>Pseudomonadati</taxon>
        <taxon>Pseudomonadota</taxon>
        <taxon>Gammaproteobacteria</taxon>
        <taxon>Vibrionales</taxon>
        <taxon>Vibrionaceae</taxon>
        <taxon>Veronia</taxon>
    </lineage>
</organism>
<dbReference type="OrthoDB" id="149912at2"/>
<dbReference type="AlphaFoldDB" id="A0A1C3ERI9"/>
<dbReference type="GO" id="GO:0016787">
    <property type="term" value="F:hydrolase activity"/>
    <property type="evidence" value="ECO:0007669"/>
    <property type="project" value="UniProtKB-KW"/>
</dbReference>
<dbReference type="PANTHER" id="PTHR43798:SF33">
    <property type="entry name" value="HYDROLASE, PUTATIVE (AFU_ORTHOLOGUE AFUA_2G14860)-RELATED"/>
    <property type="match status" value="1"/>
</dbReference>
<feature type="domain" description="AB hydrolase-1" evidence="1">
    <location>
        <begin position="27"/>
        <end position="146"/>
    </location>
</feature>
<comment type="caution">
    <text evidence="2">The sequence shown here is derived from an EMBL/GenBank/DDBJ whole genome shotgun (WGS) entry which is preliminary data.</text>
</comment>
<evidence type="ECO:0000313" key="3">
    <source>
        <dbReference type="Proteomes" id="UP000094936"/>
    </source>
</evidence>
<reference evidence="2 3" key="1">
    <citation type="submission" date="2016-05" db="EMBL/GenBank/DDBJ databases">
        <title>Genomic Taxonomy of the Vibrionaceae.</title>
        <authorList>
            <person name="Gomez-Gil B."/>
            <person name="Enciso-Ibarra J."/>
        </authorList>
    </citation>
    <scope>NUCLEOTIDE SEQUENCE [LARGE SCALE GENOMIC DNA]</scope>
    <source>
        <strain evidence="2 3">CAIM 1920</strain>
    </source>
</reference>
<dbReference type="STRING" id="1080227.A8L45_02120"/>
<dbReference type="SUPFAM" id="SSF53474">
    <property type="entry name" value="alpha/beta-Hydrolases"/>
    <property type="match status" value="1"/>
</dbReference>
<protein>
    <submittedName>
        <fullName evidence="2">Hydrolase</fullName>
    </submittedName>
</protein>
<gene>
    <name evidence="2" type="ORF">A8L45_02120</name>
</gene>
<sequence>MMLNETQFPLRHGNIAAQTFLTAKPRPVLVMLHGWQDNSGSFAPLAEALSQHADLVMVDWPGHGLSDHKGEGYFYPFFDYADDLNQLVIQLPLDGRPLYIVGHSLGAMVASCWCAAWPEKVKGLVMIEALGPMSERDDKVLERLRRSAEGRDRIKPLRPLSSVDEGVKLRMGINKVPDAAIRPLVERGTVFNGEQWLWRHDPRLRSESNFRMTARQAEQVIRGIKCPVLLLLGDDGYPQLREPQAQDRKNWFSELETRFIDGAHHCHLQSPAKTVEEILSFVERVET</sequence>
<evidence type="ECO:0000259" key="1">
    <source>
        <dbReference type="Pfam" id="PF00561"/>
    </source>
</evidence>
<dbReference type="InterPro" id="IPR050266">
    <property type="entry name" value="AB_hydrolase_sf"/>
</dbReference>
<keyword evidence="3" id="KW-1185">Reference proteome</keyword>